<dbReference type="STRING" id="240302.BN982_02994"/>
<dbReference type="GO" id="GO:0008168">
    <property type="term" value="F:methyltransferase activity"/>
    <property type="evidence" value="ECO:0007669"/>
    <property type="project" value="UniProtKB-KW"/>
</dbReference>
<gene>
    <name evidence="1" type="ORF">SAMN04487936_104150</name>
</gene>
<dbReference type="Pfam" id="PF13489">
    <property type="entry name" value="Methyltransf_23"/>
    <property type="match status" value="1"/>
</dbReference>
<reference evidence="2" key="1">
    <citation type="submission" date="2016-10" db="EMBL/GenBank/DDBJ databases">
        <authorList>
            <person name="Varghese N."/>
            <person name="Submissions S."/>
        </authorList>
    </citation>
    <scope>NUCLEOTIDE SEQUENCE [LARGE SCALE GENOMIC DNA]</scope>
    <source>
        <strain evidence="2">CGMCC 1.3704</strain>
    </source>
</reference>
<evidence type="ECO:0000313" key="2">
    <source>
        <dbReference type="Proteomes" id="UP000183557"/>
    </source>
</evidence>
<keyword evidence="2" id="KW-1185">Reference proteome</keyword>
<dbReference type="EMBL" id="FOSB01000004">
    <property type="protein sequence ID" value="SFJ77535.1"/>
    <property type="molecule type" value="Genomic_DNA"/>
</dbReference>
<protein>
    <submittedName>
        <fullName evidence="1">Methyltransferase domain-containing protein</fullName>
    </submittedName>
</protein>
<dbReference type="SUPFAM" id="SSF53335">
    <property type="entry name" value="S-adenosyl-L-methionine-dependent methyltransferases"/>
    <property type="match status" value="1"/>
</dbReference>
<dbReference type="GO" id="GO:0032259">
    <property type="term" value="P:methylation"/>
    <property type="evidence" value="ECO:0007669"/>
    <property type="project" value="UniProtKB-KW"/>
</dbReference>
<proteinExistence type="predicted"/>
<dbReference type="Gene3D" id="3.40.50.150">
    <property type="entry name" value="Vaccinia Virus protein VP39"/>
    <property type="match status" value="1"/>
</dbReference>
<dbReference type="RefSeq" id="WP_075036131.1">
    <property type="nucleotide sequence ID" value="NZ_FOSB01000004.1"/>
</dbReference>
<keyword evidence="1" id="KW-0808">Transferase</keyword>
<dbReference type="InterPro" id="IPR029063">
    <property type="entry name" value="SAM-dependent_MTases_sf"/>
</dbReference>
<accession>A0A1I3U3Q5</accession>
<name>A0A1I3U3Q5_HALDA</name>
<organism evidence="1 2">
    <name type="scientific">Halobacillus dabanensis</name>
    <dbReference type="NCBI Taxonomy" id="240302"/>
    <lineage>
        <taxon>Bacteria</taxon>
        <taxon>Bacillati</taxon>
        <taxon>Bacillota</taxon>
        <taxon>Bacilli</taxon>
        <taxon>Bacillales</taxon>
        <taxon>Bacillaceae</taxon>
        <taxon>Halobacillus</taxon>
    </lineage>
</organism>
<dbReference type="OrthoDB" id="2865096at2"/>
<evidence type="ECO:0000313" key="1">
    <source>
        <dbReference type="EMBL" id="SFJ77535.1"/>
    </source>
</evidence>
<dbReference type="AlphaFoldDB" id="A0A1I3U3Q5"/>
<keyword evidence="1" id="KW-0489">Methyltransferase</keyword>
<dbReference type="CDD" id="cd02440">
    <property type="entry name" value="AdoMet_MTases"/>
    <property type="match status" value="1"/>
</dbReference>
<dbReference type="Proteomes" id="UP000183557">
    <property type="component" value="Unassembled WGS sequence"/>
</dbReference>
<sequence>MTIPSGAEALDSSSPTVKVPLNKCVDWQGFTYTAQGWHYLCETIKEYKKKPKIQYRNSILYKYYSLYQPKSMFECLMCEDAYDPLNGDGPWVPLPWGMGHRRVLEEGNQHYGPNTNTFIRKEFKRLIYVYEKMKVEGYQPTQYHDGFIKGYFLKKGKDYRFLITGGQHRIAALSLLGYDSILARIPPRRKRIINLDDMMEWEQVVNGNYPPEVASHVFLMYFEANGREKAFLYGLANMNESNYFLRGNRFVYQDIWVKGKLVKKGLRECVNRYEKIKEKMMEWDDPFTVLDLGANNGYFSFRIAEDFKVPVTMIEEKKEARKIYDMNENPYVTLMNRRVDIEELKELCKEKKFDVVLALSVLHHFDNYEEVIDVLFAHSEHLFIESSAQEEAKGGYRNYTVKGINDLLMGKHPEILAYTDNIRGLGKRPLMYFNNQKG</sequence>